<gene>
    <name evidence="1" type="ORF">DS837_01760</name>
</gene>
<dbReference type="EMBL" id="QOKV01000001">
    <property type="protein sequence ID" value="KAA0688480.1"/>
    <property type="molecule type" value="Genomic_DNA"/>
</dbReference>
<organism evidence="1 2">
    <name type="scientific">Azospirillum brasilense</name>
    <dbReference type="NCBI Taxonomy" id="192"/>
    <lineage>
        <taxon>Bacteria</taxon>
        <taxon>Pseudomonadati</taxon>
        <taxon>Pseudomonadota</taxon>
        <taxon>Alphaproteobacteria</taxon>
        <taxon>Rhodospirillales</taxon>
        <taxon>Azospirillaceae</taxon>
        <taxon>Azospirillum</taxon>
    </lineage>
</organism>
<comment type="caution">
    <text evidence="1">The sequence shown here is derived from an EMBL/GenBank/DDBJ whole genome shotgun (WGS) entry which is preliminary data.</text>
</comment>
<protein>
    <submittedName>
        <fullName evidence="1">Uncharacterized protein</fullName>
    </submittedName>
</protein>
<dbReference type="AlphaFoldDB" id="A0A6L3B9U8"/>
<dbReference type="RefSeq" id="WP_149163177.1">
    <property type="nucleotide sequence ID" value="NZ_QOKV01000001.1"/>
</dbReference>
<sequence length="145" mass="16213">MGELIEEWKSRTPNRIPLVPLLAAPREDAGLRASRYGRDIIPAFSRGLGARAECKFALAYEGRNAAWRLLTDMAPGDALIYHMGDLTTDRYRDLFLHGFADVLQRAAEDGAVRLTQYRQGDKGEEVTAYRVEKLGTVDREEAADS</sequence>
<dbReference type="Proteomes" id="UP000476837">
    <property type="component" value="Unassembled WGS sequence"/>
</dbReference>
<accession>A0A6L3B9U8</accession>
<proteinExistence type="predicted"/>
<evidence type="ECO:0000313" key="1">
    <source>
        <dbReference type="EMBL" id="KAA0688480.1"/>
    </source>
</evidence>
<reference evidence="1 2" key="1">
    <citation type="submission" date="2018-07" db="EMBL/GenBank/DDBJ databases">
        <title>Genome sequence of Roseomonas fauriae ATCC 49958.</title>
        <authorList>
            <person name="Sant'Anna F.H."/>
            <person name="Baldani J.I."/>
            <person name="Zilli J.E."/>
            <person name="Reis V.M."/>
            <person name="Hartmann A."/>
            <person name="Cruz L."/>
            <person name="de Souza E.M."/>
            <person name="de Oliveira Pedrosa F."/>
            <person name="Passaglia L.M.P."/>
        </authorList>
    </citation>
    <scope>NUCLEOTIDE SEQUENCE [LARGE SCALE GENOMIC DNA]</scope>
    <source>
        <strain evidence="1 2">ATCC 49958</strain>
    </source>
</reference>
<evidence type="ECO:0000313" key="2">
    <source>
        <dbReference type="Proteomes" id="UP000476837"/>
    </source>
</evidence>
<name>A0A6L3B9U8_AZOBR</name>